<dbReference type="InterPro" id="IPR039480">
    <property type="entry name" value="C-C_Bond_Lyase-like"/>
</dbReference>
<dbReference type="GO" id="GO:0000287">
    <property type="term" value="F:magnesium ion binding"/>
    <property type="evidence" value="ECO:0007669"/>
    <property type="project" value="TreeGrafter"/>
</dbReference>
<dbReference type="InterPro" id="IPR015813">
    <property type="entry name" value="Pyrv/PenolPyrv_kinase-like_dom"/>
</dbReference>
<evidence type="ECO:0000256" key="1">
    <source>
        <dbReference type="ARBA" id="ARBA00001946"/>
    </source>
</evidence>
<reference evidence="4 5" key="1">
    <citation type="submission" date="2018-11" db="EMBL/GenBank/DDBJ databases">
        <title>Sequencing the genomes of 1000 actinobacteria strains.</title>
        <authorList>
            <person name="Klenk H.-P."/>
        </authorList>
    </citation>
    <scope>NUCLEOTIDE SEQUENCE [LARGE SCALE GENOMIC DNA]</scope>
    <source>
        <strain evidence="4 5">DSM 14012</strain>
    </source>
</reference>
<dbReference type="AlphaFoldDB" id="A0A3N2C752"/>
<sequence length="402" mass="44165">MRHFSYVDDKRASRLFHKLPSPISIDSPPEHVAAALGATLYSPGTRTTLAKDVVKQAKHGCLSMVLCLEDSVPDDAVEFAETNVAEAMQQLAAKSSGSKSSGSKRPVLPLLFIRVRTPEQLERVAGLLGPGLDLLSGFVIPKYENSDGVADRFFEALGRVQRDYGQDGSNGARRLRVMPILESPRMIHRETRDDTLSGIVDVTKAHREDVLAVRIGATDLSSAFSLRRSRDLTVYDVKLVSSVIADVVNVFGRPGDDFVITGTVWEHFHNAERLMRPQLRMTPFQDANEAQLRQKLLLKGLDGLIREIALDQANGLLGKTVIHPSHVPVVHAMSVVSHEEYVDALSVVGDVGGGANASPYRNKMNEMKPHQAWARKTLLRAEAFGVAAEETTFVDLLETSMR</sequence>
<evidence type="ECO:0000256" key="2">
    <source>
        <dbReference type="ARBA" id="ARBA00022723"/>
    </source>
</evidence>
<dbReference type="PANTHER" id="PTHR32308:SF10">
    <property type="entry name" value="CITRATE LYASE SUBUNIT BETA"/>
    <property type="match status" value="1"/>
</dbReference>
<dbReference type="SUPFAM" id="SSF51621">
    <property type="entry name" value="Phosphoenolpyruvate/pyruvate domain"/>
    <property type="match status" value="1"/>
</dbReference>
<dbReference type="GO" id="GO:0016829">
    <property type="term" value="F:lyase activity"/>
    <property type="evidence" value="ECO:0007669"/>
    <property type="project" value="UniProtKB-KW"/>
</dbReference>
<evidence type="ECO:0000313" key="5">
    <source>
        <dbReference type="Proteomes" id="UP000266915"/>
    </source>
</evidence>
<keyword evidence="5" id="KW-1185">Reference proteome</keyword>
<organism evidence="4 5">
    <name type="scientific">Plantibacter flavus</name>
    <dbReference type="NCBI Taxonomy" id="150123"/>
    <lineage>
        <taxon>Bacteria</taxon>
        <taxon>Bacillati</taxon>
        <taxon>Actinomycetota</taxon>
        <taxon>Actinomycetes</taxon>
        <taxon>Micrococcales</taxon>
        <taxon>Microbacteriaceae</taxon>
        <taxon>Plantibacter</taxon>
    </lineage>
</organism>
<dbReference type="EMBL" id="RKHL01000001">
    <property type="protein sequence ID" value="ROR83345.1"/>
    <property type="molecule type" value="Genomic_DNA"/>
</dbReference>
<dbReference type="GO" id="GO:0006107">
    <property type="term" value="P:oxaloacetate metabolic process"/>
    <property type="evidence" value="ECO:0007669"/>
    <property type="project" value="TreeGrafter"/>
</dbReference>
<evidence type="ECO:0000256" key="3">
    <source>
        <dbReference type="ARBA" id="ARBA00022842"/>
    </source>
</evidence>
<dbReference type="Proteomes" id="UP000266915">
    <property type="component" value="Unassembled WGS sequence"/>
</dbReference>
<protein>
    <submittedName>
        <fullName evidence="4">Citrate lyase beta subunit</fullName>
    </submittedName>
</protein>
<name>A0A3N2C752_9MICO</name>
<keyword evidence="4" id="KW-0456">Lyase</keyword>
<proteinExistence type="predicted"/>
<dbReference type="InterPro" id="IPR040442">
    <property type="entry name" value="Pyrv_kinase-like_dom_sf"/>
</dbReference>
<evidence type="ECO:0000313" key="4">
    <source>
        <dbReference type="EMBL" id="ROR83345.1"/>
    </source>
</evidence>
<dbReference type="RefSeq" id="WP_085511189.1">
    <property type="nucleotide sequence ID" value="NZ_FXAP01000002.1"/>
</dbReference>
<dbReference type="Pfam" id="PF15617">
    <property type="entry name" value="C-C_Bond_Lyase"/>
    <property type="match status" value="1"/>
</dbReference>
<keyword evidence="2" id="KW-0479">Metal-binding</keyword>
<keyword evidence="3" id="KW-0460">Magnesium</keyword>
<gene>
    <name evidence="4" type="ORF">EDD42_3456</name>
</gene>
<comment type="caution">
    <text evidence="4">The sequence shown here is derived from an EMBL/GenBank/DDBJ whole genome shotgun (WGS) entry which is preliminary data.</text>
</comment>
<dbReference type="PANTHER" id="PTHR32308">
    <property type="entry name" value="LYASE BETA SUBUNIT, PUTATIVE (AFU_ORTHOLOGUE AFUA_4G13030)-RELATED"/>
    <property type="match status" value="1"/>
</dbReference>
<accession>A0A3N2C752</accession>
<dbReference type="Gene3D" id="3.20.20.60">
    <property type="entry name" value="Phosphoenolpyruvate-binding domains"/>
    <property type="match status" value="2"/>
</dbReference>
<comment type="cofactor">
    <cofactor evidence="1">
        <name>Mg(2+)</name>
        <dbReference type="ChEBI" id="CHEBI:18420"/>
    </cofactor>
</comment>